<keyword evidence="3" id="KW-1185">Reference proteome</keyword>
<accession>A0ABN9Q6N9</accession>
<evidence type="ECO:0000256" key="1">
    <source>
        <dbReference type="SAM" id="MobiDB-lite"/>
    </source>
</evidence>
<dbReference type="EMBL" id="CAUYUJ010002058">
    <property type="protein sequence ID" value="CAK0798958.1"/>
    <property type="molecule type" value="Genomic_DNA"/>
</dbReference>
<proteinExistence type="predicted"/>
<organism evidence="2 3">
    <name type="scientific">Prorocentrum cordatum</name>
    <dbReference type="NCBI Taxonomy" id="2364126"/>
    <lineage>
        <taxon>Eukaryota</taxon>
        <taxon>Sar</taxon>
        <taxon>Alveolata</taxon>
        <taxon>Dinophyceae</taxon>
        <taxon>Prorocentrales</taxon>
        <taxon>Prorocentraceae</taxon>
        <taxon>Prorocentrum</taxon>
    </lineage>
</organism>
<name>A0ABN9Q6N9_9DINO</name>
<feature type="compositionally biased region" description="Polar residues" evidence="1">
    <location>
        <begin position="177"/>
        <end position="187"/>
    </location>
</feature>
<dbReference type="Proteomes" id="UP001189429">
    <property type="component" value="Unassembled WGS sequence"/>
</dbReference>
<reference evidence="2" key="1">
    <citation type="submission" date="2023-10" db="EMBL/GenBank/DDBJ databases">
        <authorList>
            <person name="Chen Y."/>
            <person name="Shah S."/>
            <person name="Dougan E. K."/>
            <person name="Thang M."/>
            <person name="Chan C."/>
        </authorList>
    </citation>
    <scope>NUCLEOTIDE SEQUENCE [LARGE SCALE GENOMIC DNA]</scope>
</reference>
<evidence type="ECO:0000313" key="3">
    <source>
        <dbReference type="Proteomes" id="UP001189429"/>
    </source>
</evidence>
<evidence type="ECO:0000313" key="2">
    <source>
        <dbReference type="EMBL" id="CAK0798958.1"/>
    </source>
</evidence>
<feature type="region of interest" description="Disordered" evidence="1">
    <location>
        <begin position="168"/>
        <end position="187"/>
    </location>
</feature>
<evidence type="ECO:0008006" key="4">
    <source>
        <dbReference type="Google" id="ProtNLM"/>
    </source>
</evidence>
<comment type="caution">
    <text evidence="2">The sequence shown here is derived from an EMBL/GenBank/DDBJ whole genome shotgun (WGS) entry which is preliminary data.</text>
</comment>
<sequence length="187" mass="20150">MLCSSSSQSSSPTSSVSMWSVPSSLCAAAGGPKELDDFWSTHQRADQIAANMGVNKGDTFQVLLIVLWLYTREAWLRHVLDALSIAVAAAAAQQGPGSWDGEGATGSTPLSPKGARRRCGQREVDPLVTALAPCAQLLQSALLWFEEAGIQHLLPTFERKTRRCTSMNLQRPARVSSAANHGQSTRW</sequence>
<gene>
    <name evidence="2" type="ORF">PCOR1329_LOCUS7577</name>
</gene>
<protein>
    <recommendedName>
        <fullName evidence="4">Anaphase-promoting complex subunit 1</fullName>
    </recommendedName>
</protein>
<feature type="region of interest" description="Disordered" evidence="1">
    <location>
        <begin position="95"/>
        <end position="118"/>
    </location>
</feature>